<proteinExistence type="predicted"/>
<organism evidence="2">
    <name type="scientific">uncultured Nocardioidaceae bacterium</name>
    <dbReference type="NCBI Taxonomy" id="253824"/>
    <lineage>
        <taxon>Bacteria</taxon>
        <taxon>Bacillati</taxon>
        <taxon>Actinomycetota</taxon>
        <taxon>Actinomycetes</taxon>
        <taxon>Propionibacteriales</taxon>
        <taxon>Nocardioidaceae</taxon>
        <taxon>environmental samples</taxon>
    </lineage>
</organism>
<evidence type="ECO:0000256" key="1">
    <source>
        <dbReference type="SAM" id="SignalP"/>
    </source>
</evidence>
<dbReference type="Pfam" id="PF19458">
    <property type="entry name" value="DUF5995"/>
    <property type="match status" value="1"/>
</dbReference>
<feature type="signal peptide" evidence="1">
    <location>
        <begin position="1"/>
        <end position="29"/>
    </location>
</feature>
<evidence type="ECO:0008006" key="3">
    <source>
        <dbReference type="Google" id="ProtNLM"/>
    </source>
</evidence>
<keyword evidence="1" id="KW-0732">Signal</keyword>
<evidence type="ECO:0000313" key="2">
    <source>
        <dbReference type="EMBL" id="CAA9352570.1"/>
    </source>
</evidence>
<protein>
    <recommendedName>
        <fullName evidence="3">Secreted protein</fullName>
    </recommendedName>
</protein>
<gene>
    <name evidence="2" type="ORF">AVDCRST_MAG29-2369</name>
</gene>
<reference evidence="2" key="1">
    <citation type="submission" date="2020-02" db="EMBL/GenBank/DDBJ databases">
        <authorList>
            <person name="Meier V. D."/>
        </authorList>
    </citation>
    <scope>NUCLEOTIDE SEQUENCE</scope>
    <source>
        <strain evidence="2">AVDCRST_MAG29</strain>
    </source>
</reference>
<name>A0A6J4M8H8_9ACTN</name>
<dbReference type="EMBL" id="CADCUG010000140">
    <property type="protein sequence ID" value="CAA9352570.1"/>
    <property type="molecule type" value="Genomic_DNA"/>
</dbReference>
<sequence length="308" mass="33685">MRRLSVGLRLLVAASVGASSALFTGSAKAEDPLPFVGWSAILPPLAYQYDPTSEDDCVAGRFQCVEKVIKQMHRRFDPLAERCDHDAVFALAYLRTTEAYLTYARRSDFFMDARFVNHQDVVFAQMYFDAYDNWAAGRVENVAPAWRIAFSAADDERVSGAGDLLLGINAHVNRDLPFALAAIGMATSSGTSRKHDHDRVDAILDAVVGPLMREQAARFDPQMSRAETPYGLGYAGLLQVLVTWREAAWRHAELLQAAPDADSRAVVAQQIEDYAAAQARAIEASSAYLPPLTSTQARNGFCALHGAA</sequence>
<feature type="chain" id="PRO_5027036190" description="Secreted protein" evidence="1">
    <location>
        <begin position="30"/>
        <end position="308"/>
    </location>
</feature>
<dbReference type="InterPro" id="IPR046037">
    <property type="entry name" value="DUF5995"/>
</dbReference>
<accession>A0A6J4M8H8</accession>
<dbReference type="AlphaFoldDB" id="A0A6J4M8H8"/>